<reference evidence="1 2" key="2">
    <citation type="journal article" date="2018" name="New Phytol.">
        <title>High intraspecific genome diversity in the model arbuscular mycorrhizal symbiont Rhizophagus irregularis.</title>
        <authorList>
            <person name="Chen E.C.H."/>
            <person name="Morin E."/>
            <person name="Beaudet D."/>
            <person name="Noel J."/>
            <person name="Yildirir G."/>
            <person name="Ndikumana S."/>
            <person name="Charron P."/>
            <person name="St-Onge C."/>
            <person name="Giorgi J."/>
            <person name="Kruger M."/>
            <person name="Marton T."/>
            <person name="Ropars J."/>
            <person name="Grigoriev I.V."/>
            <person name="Hainaut M."/>
            <person name="Henrissat B."/>
            <person name="Roux C."/>
            <person name="Martin F."/>
            <person name="Corradi N."/>
        </authorList>
    </citation>
    <scope>NUCLEOTIDE SEQUENCE [LARGE SCALE GENOMIC DNA]</scope>
    <source>
        <strain evidence="1 2">DAOM 197198</strain>
    </source>
</reference>
<organism evidence="1 2">
    <name type="scientific">Rhizophagus irregularis (strain DAOM 181602 / DAOM 197198 / MUCL 43194)</name>
    <name type="common">Arbuscular mycorrhizal fungus</name>
    <name type="synonym">Glomus intraradices</name>
    <dbReference type="NCBI Taxonomy" id="747089"/>
    <lineage>
        <taxon>Eukaryota</taxon>
        <taxon>Fungi</taxon>
        <taxon>Fungi incertae sedis</taxon>
        <taxon>Mucoromycota</taxon>
        <taxon>Glomeromycotina</taxon>
        <taxon>Glomeromycetes</taxon>
        <taxon>Glomerales</taxon>
        <taxon>Glomeraceae</taxon>
        <taxon>Rhizophagus</taxon>
    </lineage>
</organism>
<dbReference type="Proteomes" id="UP000018888">
    <property type="component" value="Unassembled WGS sequence"/>
</dbReference>
<evidence type="ECO:0000313" key="1">
    <source>
        <dbReference type="EMBL" id="POG73970.1"/>
    </source>
</evidence>
<dbReference type="EMBL" id="AUPC02000077">
    <property type="protein sequence ID" value="POG73970.1"/>
    <property type="molecule type" value="Genomic_DNA"/>
</dbReference>
<gene>
    <name evidence="1" type="ORF">GLOIN_2v1581182</name>
</gene>
<evidence type="ECO:0000313" key="2">
    <source>
        <dbReference type="Proteomes" id="UP000018888"/>
    </source>
</evidence>
<dbReference type="AlphaFoldDB" id="A0A2P4Q8K0"/>
<comment type="caution">
    <text evidence="1">The sequence shown here is derived from an EMBL/GenBank/DDBJ whole genome shotgun (WGS) entry which is preliminary data.</text>
</comment>
<proteinExistence type="predicted"/>
<protein>
    <submittedName>
        <fullName evidence="1">Uncharacterized protein</fullName>
    </submittedName>
</protein>
<accession>A0A2P4Q8K0</accession>
<keyword evidence="2" id="KW-1185">Reference proteome</keyword>
<name>A0A2P4Q8K0_RHIID</name>
<sequence>MHISLVLQFVLGHLHLTEFTLLCNLTASVTVTTLFGIFVNSAIEVNSVDSKQFPL</sequence>
<reference evidence="1 2" key="1">
    <citation type="journal article" date="2013" name="Proc. Natl. Acad. Sci. U.S.A.">
        <title>Genome of an arbuscular mycorrhizal fungus provides insight into the oldest plant symbiosis.</title>
        <authorList>
            <person name="Tisserant E."/>
            <person name="Malbreil M."/>
            <person name="Kuo A."/>
            <person name="Kohler A."/>
            <person name="Symeonidi A."/>
            <person name="Balestrini R."/>
            <person name="Charron P."/>
            <person name="Duensing N."/>
            <person name="Frei Dit Frey N."/>
            <person name="Gianinazzi-Pearson V."/>
            <person name="Gilbert L.B."/>
            <person name="Handa Y."/>
            <person name="Herr J.R."/>
            <person name="Hijri M."/>
            <person name="Koul R."/>
            <person name="Kawaguchi M."/>
            <person name="Krajinski F."/>
            <person name="Lammers P.J."/>
            <person name="Masclaux F.G."/>
            <person name="Murat C."/>
            <person name="Morin E."/>
            <person name="Ndikumana S."/>
            <person name="Pagni M."/>
            <person name="Petitpierre D."/>
            <person name="Requena N."/>
            <person name="Rosikiewicz P."/>
            <person name="Riley R."/>
            <person name="Saito K."/>
            <person name="San Clemente H."/>
            <person name="Shapiro H."/>
            <person name="van Tuinen D."/>
            <person name="Becard G."/>
            <person name="Bonfante P."/>
            <person name="Paszkowski U."/>
            <person name="Shachar-Hill Y.Y."/>
            <person name="Tuskan G.A."/>
            <person name="Young P.W."/>
            <person name="Sanders I.R."/>
            <person name="Henrissat B."/>
            <person name="Rensing S.A."/>
            <person name="Grigoriev I.V."/>
            <person name="Corradi N."/>
            <person name="Roux C."/>
            <person name="Martin F."/>
        </authorList>
    </citation>
    <scope>NUCLEOTIDE SEQUENCE [LARGE SCALE GENOMIC DNA]</scope>
    <source>
        <strain evidence="1 2">DAOM 197198</strain>
    </source>
</reference>